<feature type="transmembrane region" description="Helical" evidence="1">
    <location>
        <begin position="79"/>
        <end position="98"/>
    </location>
</feature>
<dbReference type="Pfam" id="PF02517">
    <property type="entry name" value="Rce1-like"/>
    <property type="match status" value="1"/>
</dbReference>
<dbReference type="EMBL" id="SWJZ01000156">
    <property type="protein sequence ID" value="TKD12536.1"/>
    <property type="molecule type" value="Genomic_DNA"/>
</dbReference>
<feature type="transmembrane region" description="Helical" evidence="1">
    <location>
        <begin position="163"/>
        <end position="182"/>
    </location>
</feature>
<evidence type="ECO:0000256" key="1">
    <source>
        <dbReference type="SAM" id="Phobius"/>
    </source>
</evidence>
<evidence type="ECO:0000313" key="4">
    <source>
        <dbReference type="Proteomes" id="UP000310597"/>
    </source>
</evidence>
<dbReference type="PANTHER" id="PTHR36435">
    <property type="entry name" value="SLR1288 PROTEIN"/>
    <property type="match status" value="1"/>
</dbReference>
<keyword evidence="3" id="KW-0482">Metalloprotease</keyword>
<dbReference type="GO" id="GO:0080120">
    <property type="term" value="P:CAAX-box protein maturation"/>
    <property type="evidence" value="ECO:0007669"/>
    <property type="project" value="UniProtKB-ARBA"/>
</dbReference>
<feature type="transmembrane region" description="Helical" evidence="1">
    <location>
        <begin position="135"/>
        <end position="157"/>
    </location>
</feature>
<dbReference type="OrthoDB" id="193898at2"/>
<dbReference type="GO" id="GO:0004175">
    <property type="term" value="F:endopeptidase activity"/>
    <property type="evidence" value="ECO:0007669"/>
    <property type="project" value="UniProtKB-ARBA"/>
</dbReference>
<keyword evidence="3" id="KW-0378">Hydrolase</keyword>
<keyword evidence="1" id="KW-0812">Transmembrane</keyword>
<proteinExistence type="predicted"/>
<dbReference type="Proteomes" id="UP000310597">
    <property type="component" value="Unassembled WGS sequence"/>
</dbReference>
<feature type="domain" description="CAAX prenyl protease 2/Lysostaphin resistance protein A-like" evidence="2">
    <location>
        <begin position="104"/>
        <end position="201"/>
    </location>
</feature>
<dbReference type="AlphaFoldDB" id="A0A4U1JIM2"/>
<dbReference type="PANTHER" id="PTHR36435:SF1">
    <property type="entry name" value="CAAX AMINO TERMINAL PROTEASE FAMILY PROTEIN"/>
    <property type="match status" value="1"/>
</dbReference>
<dbReference type="GO" id="GO:0006508">
    <property type="term" value="P:proteolysis"/>
    <property type="evidence" value="ECO:0007669"/>
    <property type="project" value="UniProtKB-KW"/>
</dbReference>
<feature type="transmembrane region" description="Helical" evidence="1">
    <location>
        <begin position="104"/>
        <end position="123"/>
    </location>
</feature>
<gene>
    <name evidence="3" type="ORF">FBT96_20335</name>
</gene>
<keyword evidence="3" id="KW-0645">Protease</keyword>
<name>A0A4U1JIM2_RHOCA</name>
<dbReference type="InterPro" id="IPR052710">
    <property type="entry name" value="CAAX_protease"/>
</dbReference>
<feature type="transmembrane region" description="Helical" evidence="1">
    <location>
        <begin position="189"/>
        <end position="209"/>
    </location>
</feature>
<dbReference type="GO" id="GO:0008237">
    <property type="term" value="F:metallopeptidase activity"/>
    <property type="evidence" value="ECO:0007669"/>
    <property type="project" value="UniProtKB-KW"/>
</dbReference>
<protein>
    <submittedName>
        <fullName evidence="3">CPBP family intramembrane metalloprotease</fullName>
    </submittedName>
</protein>
<reference evidence="3 4" key="1">
    <citation type="submission" date="2019-04" db="EMBL/GenBank/DDBJ databases">
        <title>Draft Whole-Genome sequence of the purple photosynthetic bacterium Rhodobacter capsulatus SP108 with an indigenous class A beta-lactamase.</title>
        <authorList>
            <person name="Robertson S."/>
            <person name="Meyer T.E."/>
            <person name="Kyndt J.A."/>
        </authorList>
    </citation>
    <scope>NUCLEOTIDE SEQUENCE [LARGE SCALE GENOMIC DNA]</scope>
    <source>
        <strain evidence="3 4">SP108</strain>
    </source>
</reference>
<organism evidence="3 4">
    <name type="scientific">Rhodobacter capsulatus</name>
    <name type="common">Rhodopseudomonas capsulata</name>
    <dbReference type="NCBI Taxonomy" id="1061"/>
    <lineage>
        <taxon>Bacteria</taxon>
        <taxon>Pseudomonadati</taxon>
        <taxon>Pseudomonadota</taxon>
        <taxon>Alphaproteobacteria</taxon>
        <taxon>Rhodobacterales</taxon>
        <taxon>Rhodobacter group</taxon>
        <taxon>Rhodobacter</taxon>
    </lineage>
</organism>
<comment type="caution">
    <text evidence="3">The sequence shown here is derived from an EMBL/GenBank/DDBJ whole genome shotgun (WGS) entry which is preliminary data.</text>
</comment>
<feature type="transmembrane region" description="Helical" evidence="1">
    <location>
        <begin position="37"/>
        <end position="58"/>
    </location>
</feature>
<dbReference type="RefSeq" id="WP_136909890.1">
    <property type="nucleotide sequence ID" value="NZ_SWJZ01000156.1"/>
</dbReference>
<accession>A0A4U1JIM2</accession>
<dbReference type="InterPro" id="IPR003675">
    <property type="entry name" value="Rce1/LyrA-like_dom"/>
</dbReference>
<feature type="transmembrane region" description="Helical" evidence="1">
    <location>
        <begin position="7"/>
        <end position="25"/>
    </location>
</feature>
<evidence type="ECO:0000259" key="2">
    <source>
        <dbReference type="Pfam" id="PF02517"/>
    </source>
</evidence>
<evidence type="ECO:0000313" key="3">
    <source>
        <dbReference type="EMBL" id="TKD12536.1"/>
    </source>
</evidence>
<keyword evidence="1" id="KW-0472">Membrane</keyword>
<sequence length="251" mass="26607">MILSPISALLIYLCWQAITIGLMWVGKSGAEIDLFDLVGHGISPALGAASLFLVAVLWRFGWTRAVGLRNWPASNSLKIVWPWLVCLAFLGLSAVVNGLPPGPIMAFLALNTALVGFSEEVMFRGIVAQGFYARLGLWPAVIGSTALFGAMHLFNVVLTGDMMAAEAQAAAAFLSGLFLMAVRLRTGSLWTGIVLHGLWDFATFLVGYGATPLPGAAAPSIWMAAGLAAPFALIALFLLRPKGRAGMRGFD</sequence>
<feature type="transmembrane region" description="Helical" evidence="1">
    <location>
        <begin position="221"/>
        <end position="239"/>
    </location>
</feature>
<keyword evidence="1" id="KW-1133">Transmembrane helix</keyword>